<keyword evidence="1" id="KW-0963">Cytoplasm</keyword>
<dbReference type="Proteomes" id="UP001279642">
    <property type="component" value="Unassembled WGS sequence"/>
</dbReference>
<dbReference type="InterPro" id="IPR002481">
    <property type="entry name" value="FUR"/>
</dbReference>
<dbReference type="InterPro" id="IPR036390">
    <property type="entry name" value="WH_DNA-bd_sf"/>
</dbReference>
<proteinExistence type="inferred from homology"/>
<protein>
    <recommendedName>
        <fullName evidence="1">Ferric uptake regulation protein</fullName>
    </recommendedName>
</protein>
<name>A0ABU5E6M4_9PROT</name>
<evidence type="ECO:0000256" key="1">
    <source>
        <dbReference type="RuleBase" id="RU364037"/>
    </source>
</evidence>
<dbReference type="Gene3D" id="1.10.10.10">
    <property type="entry name" value="Winged helix-like DNA-binding domain superfamily/Winged helix DNA-binding domain"/>
    <property type="match status" value="1"/>
</dbReference>
<keyword evidence="3" id="KW-1185">Reference proteome</keyword>
<comment type="subunit">
    <text evidence="1">Homodimer.</text>
</comment>
<dbReference type="SUPFAM" id="SSF46785">
    <property type="entry name" value="Winged helix' DNA-binding domain"/>
    <property type="match status" value="1"/>
</dbReference>
<dbReference type="InterPro" id="IPR036388">
    <property type="entry name" value="WH-like_DNA-bd_sf"/>
</dbReference>
<gene>
    <name evidence="1" type="primary">fur</name>
    <name evidence="2" type="ORF">SMD27_03175</name>
</gene>
<keyword evidence="1" id="KW-0804">Transcription</keyword>
<keyword evidence="1" id="KW-0805">Transcription regulation</keyword>
<comment type="caution">
    <text evidence="2">The sequence shown here is derived from an EMBL/GenBank/DDBJ whole genome shotgun (WGS) entry which is preliminary data.</text>
</comment>
<keyword evidence="1" id="KW-0479">Metal-binding</keyword>
<keyword evidence="1" id="KW-0862">Zinc</keyword>
<evidence type="ECO:0000313" key="2">
    <source>
        <dbReference type="EMBL" id="MDY0881831.1"/>
    </source>
</evidence>
<keyword evidence="1" id="KW-0678">Repressor</keyword>
<dbReference type="EMBL" id="JAXCLW010000001">
    <property type="protein sequence ID" value="MDY0881831.1"/>
    <property type="molecule type" value="Genomic_DNA"/>
</dbReference>
<dbReference type="PANTHER" id="PTHR33202">
    <property type="entry name" value="ZINC UPTAKE REGULATION PROTEIN"/>
    <property type="match status" value="1"/>
</dbReference>
<dbReference type="NCBIfam" id="NF045677">
    <property type="entry name" value="FeRespRegIrr"/>
    <property type="match status" value="1"/>
</dbReference>
<organism evidence="2 3">
    <name type="scientific">Dongia soli</name>
    <dbReference type="NCBI Taxonomy" id="600628"/>
    <lineage>
        <taxon>Bacteria</taxon>
        <taxon>Pseudomonadati</taxon>
        <taxon>Pseudomonadota</taxon>
        <taxon>Alphaproteobacteria</taxon>
        <taxon>Rhodospirillales</taxon>
        <taxon>Dongiaceae</taxon>
        <taxon>Dongia</taxon>
    </lineage>
</organism>
<reference evidence="2 3" key="1">
    <citation type="journal article" date="2016" name="Antonie Van Leeuwenhoek">
        <title>Dongia soli sp. nov., isolated from soil from Dokdo, Korea.</title>
        <authorList>
            <person name="Kim D.U."/>
            <person name="Lee H."/>
            <person name="Kim H."/>
            <person name="Kim S.G."/>
            <person name="Ka J.O."/>
        </authorList>
    </citation>
    <scope>NUCLEOTIDE SEQUENCE [LARGE SCALE GENOMIC DNA]</scope>
    <source>
        <strain evidence="2 3">D78</strain>
    </source>
</reference>
<dbReference type="NCBIfam" id="NF045678">
    <property type="entry name" value="TransRegIrrA"/>
    <property type="match status" value="1"/>
</dbReference>
<comment type="similarity">
    <text evidence="1">Belongs to the Fur family.</text>
</comment>
<comment type="subcellular location">
    <subcellularLocation>
        <location evidence="1">Cytoplasm</location>
    </subcellularLocation>
</comment>
<dbReference type="CDD" id="cd07153">
    <property type="entry name" value="Fur_like"/>
    <property type="match status" value="1"/>
</dbReference>
<dbReference type="PANTHER" id="PTHR33202:SF7">
    <property type="entry name" value="FERRIC UPTAKE REGULATION PROTEIN"/>
    <property type="match status" value="1"/>
</dbReference>
<dbReference type="RefSeq" id="WP_320507545.1">
    <property type="nucleotide sequence ID" value="NZ_JAXCLW010000001.1"/>
</dbReference>
<dbReference type="Pfam" id="PF01475">
    <property type="entry name" value="FUR"/>
    <property type="match status" value="1"/>
</dbReference>
<accession>A0ABU5E6M4</accession>
<evidence type="ECO:0000313" key="3">
    <source>
        <dbReference type="Proteomes" id="UP001279642"/>
    </source>
</evidence>
<keyword evidence="1" id="KW-0238">DNA-binding</keyword>
<keyword evidence="1" id="KW-0408">Iron</keyword>
<sequence length="138" mass="15501">MTDIRPFAPIVQRLRQAGLRPTRQRLSLAKLLFDGRDRHLTAEQLHAQAVEARVPVSLATVYNTLHQFTQAGLLREVVIEPGRSYFDTNISDHHHFFFEDDGQLQDIPGDEIALARVPTAPGGTHVSRVDVIVRVTKS</sequence>